<feature type="region of interest" description="Disordered" evidence="1">
    <location>
        <begin position="87"/>
        <end position="109"/>
    </location>
</feature>
<reference evidence="2" key="1">
    <citation type="submission" date="2023-07" db="EMBL/GenBank/DDBJ databases">
        <title>Sequencing the genomes of 1000 actinobacteria strains.</title>
        <authorList>
            <person name="Klenk H.-P."/>
        </authorList>
    </citation>
    <scope>NUCLEOTIDE SEQUENCE</scope>
    <source>
        <strain evidence="2">DSM 44707</strain>
    </source>
</reference>
<protein>
    <submittedName>
        <fullName evidence="2">Uncharacterized protein</fullName>
    </submittedName>
</protein>
<comment type="caution">
    <text evidence="2">The sequence shown here is derived from an EMBL/GenBank/DDBJ whole genome shotgun (WGS) entry which is preliminary data.</text>
</comment>
<gene>
    <name evidence="2" type="ORF">J2S41_001760</name>
</gene>
<evidence type="ECO:0000313" key="2">
    <source>
        <dbReference type="EMBL" id="MDR7274982.1"/>
    </source>
</evidence>
<dbReference type="RefSeq" id="WP_310365366.1">
    <property type="nucleotide sequence ID" value="NZ_JAVDYB010000001.1"/>
</dbReference>
<dbReference type="EMBL" id="JAVDYB010000001">
    <property type="protein sequence ID" value="MDR7274982.1"/>
    <property type="molecule type" value="Genomic_DNA"/>
</dbReference>
<accession>A0AAE3YM18</accession>
<dbReference type="Proteomes" id="UP001183643">
    <property type="component" value="Unassembled WGS sequence"/>
</dbReference>
<organism evidence="2 3">
    <name type="scientific">Catenuloplanes atrovinosus</name>
    <dbReference type="NCBI Taxonomy" id="137266"/>
    <lineage>
        <taxon>Bacteria</taxon>
        <taxon>Bacillati</taxon>
        <taxon>Actinomycetota</taxon>
        <taxon>Actinomycetes</taxon>
        <taxon>Micromonosporales</taxon>
        <taxon>Micromonosporaceae</taxon>
        <taxon>Catenuloplanes</taxon>
    </lineage>
</organism>
<keyword evidence="3" id="KW-1185">Reference proteome</keyword>
<sequence length="136" mass="14576">MTTIDDLLPRARTPPHYRELVSDPRADQDVPRELVAGPYPFVRTAVAACPRADARTLAAVTLDGLSDTRSIAGSHAEVAGVRLPGIPRQVGPDVPEAARRSGAHGRTVARRPVPAHRFSPLACADGSRSVRRCLRS</sequence>
<evidence type="ECO:0000256" key="1">
    <source>
        <dbReference type="SAM" id="MobiDB-lite"/>
    </source>
</evidence>
<evidence type="ECO:0000313" key="3">
    <source>
        <dbReference type="Proteomes" id="UP001183643"/>
    </source>
</evidence>
<name>A0AAE3YM18_9ACTN</name>
<dbReference type="AlphaFoldDB" id="A0AAE3YM18"/>
<proteinExistence type="predicted"/>